<keyword evidence="1" id="KW-1133">Transmembrane helix</keyword>
<dbReference type="EMBL" id="MN740417">
    <property type="protein sequence ID" value="QHU05596.1"/>
    <property type="molecule type" value="Genomic_DNA"/>
</dbReference>
<proteinExistence type="predicted"/>
<keyword evidence="1" id="KW-0472">Membrane</keyword>
<accession>A0A6C0JLE9</accession>
<dbReference type="AlphaFoldDB" id="A0A6C0JLE9"/>
<evidence type="ECO:0000313" key="2">
    <source>
        <dbReference type="EMBL" id="QHU05596.1"/>
    </source>
</evidence>
<feature type="transmembrane region" description="Helical" evidence="1">
    <location>
        <begin position="6"/>
        <end position="25"/>
    </location>
</feature>
<organism evidence="2">
    <name type="scientific">viral metagenome</name>
    <dbReference type="NCBI Taxonomy" id="1070528"/>
    <lineage>
        <taxon>unclassified sequences</taxon>
        <taxon>metagenomes</taxon>
        <taxon>organismal metagenomes</taxon>
    </lineage>
</organism>
<reference evidence="2" key="1">
    <citation type="journal article" date="2020" name="Nature">
        <title>Giant virus diversity and host interactions through global metagenomics.</title>
        <authorList>
            <person name="Schulz F."/>
            <person name="Roux S."/>
            <person name="Paez-Espino D."/>
            <person name="Jungbluth S."/>
            <person name="Walsh D.A."/>
            <person name="Denef V.J."/>
            <person name="McMahon K.D."/>
            <person name="Konstantinidis K.T."/>
            <person name="Eloe-Fadrosh E.A."/>
            <person name="Kyrpides N.C."/>
            <person name="Woyke T."/>
        </authorList>
    </citation>
    <scope>NUCLEOTIDE SEQUENCE</scope>
    <source>
        <strain evidence="2">GVMAG-M-3300027736-24</strain>
    </source>
</reference>
<name>A0A6C0JLE9_9ZZZZ</name>
<sequence>MPTNYYVKEIVLSTIVATIISYYYFINKPDSSSVGPTSVGPTSVGPTSINVGPEVQEIKCEQTNYCR</sequence>
<protein>
    <submittedName>
        <fullName evidence="2">Uncharacterized protein</fullName>
    </submittedName>
</protein>
<evidence type="ECO:0000256" key="1">
    <source>
        <dbReference type="SAM" id="Phobius"/>
    </source>
</evidence>
<keyword evidence="1" id="KW-0812">Transmembrane</keyword>